<dbReference type="GO" id="GO:0016020">
    <property type="term" value="C:membrane"/>
    <property type="evidence" value="ECO:0007669"/>
    <property type="project" value="TreeGrafter"/>
</dbReference>
<evidence type="ECO:0000259" key="4">
    <source>
        <dbReference type="PROSITE" id="PS50184"/>
    </source>
</evidence>
<name>A0AAV6VFI1_9ARAC</name>
<dbReference type="EMBL" id="JAFNEN010000090">
    <property type="protein sequence ID" value="KAG8195247.1"/>
    <property type="molecule type" value="Genomic_DNA"/>
</dbReference>
<dbReference type="SUPFAM" id="SSF57603">
    <property type="entry name" value="FnI-like domain"/>
    <property type="match status" value="1"/>
</dbReference>
<evidence type="ECO:0000313" key="6">
    <source>
        <dbReference type="Proteomes" id="UP000827092"/>
    </source>
</evidence>
<reference evidence="5 6" key="1">
    <citation type="journal article" date="2022" name="Nat. Ecol. Evol.">
        <title>A masculinizing supergene underlies an exaggerated male reproductive morph in a spider.</title>
        <authorList>
            <person name="Hendrickx F."/>
            <person name="De Corte Z."/>
            <person name="Sonet G."/>
            <person name="Van Belleghem S.M."/>
            <person name="Kostlbacher S."/>
            <person name="Vangestel C."/>
        </authorList>
    </citation>
    <scope>NUCLEOTIDE SEQUENCE [LARGE SCALE GENOMIC DNA]</scope>
    <source>
        <strain evidence="5">W744_W776</strain>
    </source>
</reference>
<comment type="caution">
    <text evidence="5">The sequence shown here is derived from an EMBL/GenBank/DDBJ whole genome shotgun (WGS) entry which is preliminary data.</text>
</comment>
<organism evidence="5 6">
    <name type="scientific">Oedothorax gibbosus</name>
    <dbReference type="NCBI Taxonomy" id="931172"/>
    <lineage>
        <taxon>Eukaryota</taxon>
        <taxon>Metazoa</taxon>
        <taxon>Ecdysozoa</taxon>
        <taxon>Arthropoda</taxon>
        <taxon>Chelicerata</taxon>
        <taxon>Arachnida</taxon>
        <taxon>Araneae</taxon>
        <taxon>Araneomorphae</taxon>
        <taxon>Entelegynae</taxon>
        <taxon>Araneoidea</taxon>
        <taxon>Linyphiidae</taxon>
        <taxon>Erigoninae</taxon>
        <taxon>Oedothorax</taxon>
    </lineage>
</organism>
<dbReference type="InterPro" id="IPR042378">
    <property type="entry name" value="IDD"/>
</dbReference>
<feature type="compositionally biased region" description="Polar residues" evidence="1">
    <location>
        <begin position="702"/>
        <end position="711"/>
    </location>
</feature>
<dbReference type="PANTHER" id="PTHR15256:SF6">
    <property type="entry name" value="INTEGRAL MEMBRANE PROTEIN DGCR2_IDD"/>
    <property type="match status" value="1"/>
</dbReference>
<keyword evidence="3" id="KW-0732">Signal</keyword>
<accession>A0AAV6VFI1</accession>
<feature type="region of interest" description="Disordered" evidence="1">
    <location>
        <begin position="659"/>
        <end position="726"/>
    </location>
</feature>
<feature type="compositionally biased region" description="Low complexity" evidence="1">
    <location>
        <begin position="451"/>
        <end position="473"/>
    </location>
</feature>
<feature type="region of interest" description="Disordered" evidence="1">
    <location>
        <begin position="768"/>
        <end position="788"/>
    </location>
</feature>
<evidence type="ECO:0000256" key="3">
    <source>
        <dbReference type="SAM" id="SignalP"/>
    </source>
</evidence>
<protein>
    <recommendedName>
        <fullName evidence="4">VWFC domain-containing protein</fullName>
    </recommendedName>
</protein>
<keyword evidence="2" id="KW-0812">Transmembrane</keyword>
<dbReference type="PROSITE" id="PS50184">
    <property type="entry name" value="VWFC_2"/>
    <property type="match status" value="1"/>
</dbReference>
<dbReference type="Gene3D" id="2.10.70.10">
    <property type="entry name" value="Complement Module, domain 1"/>
    <property type="match status" value="1"/>
</dbReference>
<keyword evidence="2" id="KW-0472">Membrane</keyword>
<keyword evidence="6" id="KW-1185">Reference proteome</keyword>
<evidence type="ECO:0000256" key="2">
    <source>
        <dbReference type="SAM" id="Phobius"/>
    </source>
</evidence>
<dbReference type="InterPro" id="IPR001007">
    <property type="entry name" value="VWF_dom"/>
</dbReference>
<feature type="signal peptide" evidence="3">
    <location>
        <begin position="1"/>
        <end position="22"/>
    </location>
</feature>
<dbReference type="SMART" id="SM00214">
    <property type="entry name" value="VWC"/>
    <property type="match status" value="1"/>
</dbReference>
<gene>
    <name evidence="5" type="ORF">JTE90_028398</name>
</gene>
<feature type="transmembrane region" description="Helical" evidence="2">
    <location>
        <begin position="122"/>
        <end position="144"/>
    </location>
</feature>
<dbReference type="AlphaFoldDB" id="A0AAV6VFI1"/>
<keyword evidence="2" id="KW-1133">Transmembrane helix</keyword>
<evidence type="ECO:0000256" key="1">
    <source>
        <dbReference type="SAM" id="MobiDB-lite"/>
    </source>
</evidence>
<proteinExistence type="predicted"/>
<sequence length="809" mass="86697">MDFSISNLFLLCLVLCYPPVHTTKEGVDMGEYQHCLDHKGKEVVHGERFFPLGSDPCTQCTCLNGKPQMCIAVFCSPPENCRQYHALSDKCCEFVCLDRDFPNKAQGNGTYTDSDALSTTNLGLRLVASTVTSFLILALLLFMIHRLRQRRLLLMIRRFHARRMDNGTAHLSRRFSEDEDGGSVGYFAGGHDQLDFSRYDEPPPPYTLWKPPEMYIPPGEAPPPYDLSVQLTAPFSYASPSHQSAATQQQAVVSVRAETHEAPAAVAAAQSSQPTAGTAHQRLPNCSICEAVDYELSLMANSTAGHLPPDTQYEDSYVASTSAAGASSVGVQIEGVTVETRDEAEVAGNATISIDNGISAVMDNAATSSANDNAIPSTSSCTCAATIPRRGKSKRHSCCDTTRAGLSRSTRTDTLFLGKELPAIPAFASTSQDNNNLYPDPTAWCGDACESSSSSSPTYDQPTLSPSTSDSSSADIADFPRMDHSSLGVVYSGGSGVVPFRTIPGRSGRRGEMNFEGGSRHHRDSPEEGSKAAPHFQKTLSNLKKFSLIKRKKKKRRVVERPPEIGCSFVLAPDSIPGGAAGGGFDDGIDLTARNSTENMARPLEAINPHIGHKLASSGYRIRGARPHTIGVHRQRRGYDVHCCGSVVTVSGGTDCAACRNGSSPESVGSHGRAGISRSGSGISRSGSICSETGERRHHRSAGSSPTTTRPNLDAGRFSSDPRRFSGSRYASSSYILGNNNGRGNLRDGDHHIPVWVVNSTARSDYMRRSASGGSMGEASRSVGDVSSPLDFRDSMLSSGSSWEACSHL</sequence>
<feature type="compositionally biased region" description="Low complexity" evidence="1">
    <location>
        <begin position="669"/>
        <end position="691"/>
    </location>
</feature>
<dbReference type="PROSITE" id="PS01208">
    <property type="entry name" value="VWFC_1"/>
    <property type="match status" value="1"/>
</dbReference>
<dbReference type="Proteomes" id="UP000827092">
    <property type="component" value="Unassembled WGS sequence"/>
</dbReference>
<evidence type="ECO:0000313" key="5">
    <source>
        <dbReference type="EMBL" id="KAG8195247.1"/>
    </source>
</evidence>
<feature type="region of interest" description="Disordered" evidence="1">
    <location>
        <begin position="502"/>
        <end position="535"/>
    </location>
</feature>
<feature type="region of interest" description="Disordered" evidence="1">
    <location>
        <begin position="449"/>
        <end position="479"/>
    </location>
</feature>
<feature type="domain" description="VWFC" evidence="4">
    <location>
        <begin position="33"/>
        <end position="97"/>
    </location>
</feature>
<feature type="chain" id="PRO_5043428681" description="VWFC domain-containing protein" evidence="3">
    <location>
        <begin position="23"/>
        <end position="809"/>
    </location>
</feature>
<dbReference type="PANTHER" id="PTHR15256">
    <property type="entry name" value="INTEGRAL MEMBRANE PROTEIN DGCR2/IDD"/>
    <property type="match status" value="1"/>
</dbReference>